<dbReference type="OrthoDB" id="10031947at2759"/>
<dbReference type="Gene3D" id="3.40.470.10">
    <property type="entry name" value="Uracil-DNA glycosylase-like domain"/>
    <property type="match status" value="1"/>
</dbReference>
<keyword evidence="13" id="KW-1185">Reference proteome</keyword>
<protein>
    <recommendedName>
        <fullName evidence="7 9">Uracil-DNA glycosylase</fullName>
        <shortName evidence="7">UDG</shortName>
        <ecNumber evidence="7 9">3.2.2.27</ecNumber>
    </recommendedName>
</protein>
<comment type="catalytic activity">
    <reaction evidence="7 9">
        <text>Hydrolyzes single-stranded DNA or mismatched double-stranded DNA and polynucleotides, releasing free uracil.</text>
        <dbReference type="EC" id="3.2.2.27"/>
    </reaction>
</comment>
<dbReference type="PANTHER" id="PTHR11264:SF0">
    <property type="entry name" value="URACIL-DNA GLYCOSYLASE"/>
    <property type="match status" value="1"/>
</dbReference>
<dbReference type="SMART" id="SM00986">
    <property type="entry name" value="UDG"/>
    <property type="match status" value="1"/>
</dbReference>
<feature type="active site" description="Proton acceptor" evidence="7 8">
    <location>
        <position position="131"/>
    </location>
</feature>
<dbReference type="EC" id="3.2.2.27" evidence="7 9"/>
<dbReference type="InterPro" id="IPR036895">
    <property type="entry name" value="Uracil-DNA_glycosylase-like_sf"/>
</dbReference>
<keyword evidence="6 7" id="KW-0539">Nucleus</keyword>
<evidence type="ECO:0000256" key="1">
    <source>
        <dbReference type="ARBA" id="ARBA00008184"/>
    </source>
</evidence>
<feature type="domain" description="Uracil-DNA glycosylase-like" evidence="11">
    <location>
        <begin position="116"/>
        <end position="280"/>
    </location>
</feature>
<dbReference type="PANTHER" id="PTHR11264">
    <property type="entry name" value="URACIL-DNA GLYCOSYLASE"/>
    <property type="match status" value="1"/>
</dbReference>
<evidence type="ECO:0000256" key="3">
    <source>
        <dbReference type="ARBA" id="ARBA00022801"/>
    </source>
</evidence>
<dbReference type="SUPFAM" id="SSF52141">
    <property type="entry name" value="Uracil-DNA glycosylase-like"/>
    <property type="match status" value="1"/>
</dbReference>
<gene>
    <name evidence="7" type="primary">UNG1</name>
    <name evidence="12" type="ORF">BN980_GECA04s07435g</name>
</gene>
<dbReference type="InterPro" id="IPR002043">
    <property type="entry name" value="UDG_fam1"/>
</dbReference>
<organism evidence="12 13">
    <name type="scientific">Geotrichum candidum</name>
    <name type="common">Oospora lactis</name>
    <name type="synonym">Dipodascus geotrichum</name>
    <dbReference type="NCBI Taxonomy" id="1173061"/>
    <lineage>
        <taxon>Eukaryota</taxon>
        <taxon>Fungi</taxon>
        <taxon>Dikarya</taxon>
        <taxon>Ascomycota</taxon>
        <taxon>Saccharomycotina</taxon>
        <taxon>Dipodascomycetes</taxon>
        <taxon>Dipodascales</taxon>
        <taxon>Dipodascaceae</taxon>
        <taxon>Geotrichum</taxon>
    </lineage>
</organism>
<feature type="region of interest" description="Disordered" evidence="10">
    <location>
        <begin position="306"/>
        <end position="330"/>
    </location>
</feature>
<dbReference type="GO" id="GO:0004844">
    <property type="term" value="F:uracil DNA N-glycosylase activity"/>
    <property type="evidence" value="ECO:0007669"/>
    <property type="project" value="UniProtKB-UniRule"/>
</dbReference>
<dbReference type="GO" id="GO:0005739">
    <property type="term" value="C:mitochondrion"/>
    <property type="evidence" value="ECO:0007669"/>
    <property type="project" value="UniProtKB-SubCell"/>
</dbReference>
<evidence type="ECO:0000259" key="11">
    <source>
        <dbReference type="SMART" id="SM00986"/>
    </source>
</evidence>
<dbReference type="FunFam" id="3.40.470.10:FF:000007">
    <property type="entry name" value="Uracil-DNA glycosylase"/>
    <property type="match status" value="1"/>
</dbReference>
<dbReference type="Pfam" id="PF03167">
    <property type="entry name" value="UDG"/>
    <property type="match status" value="1"/>
</dbReference>
<keyword evidence="3 7" id="KW-0378">Hydrolase</keyword>
<dbReference type="PROSITE" id="PS00130">
    <property type="entry name" value="U_DNA_GLYCOSYLASE"/>
    <property type="match status" value="1"/>
</dbReference>
<proteinExistence type="inferred from homology"/>
<dbReference type="AlphaFoldDB" id="A0A0J9X921"/>
<keyword evidence="5 7" id="KW-0234">DNA repair</keyword>
<dbReference type="NCBIfam" id="TIGR00628">
    <property type="entry name" value="ung"/>
    <property type="match status" value="1"/>
</dbReference>
<evidence type="ECO:0000256" key="6">
    <source>
        <dbReference type="ARBA" id="ARBA00023242"/>
    </source>
</evidence>
<evidence type="ECO:0000256" key="10">
    <source>
        <dbReference type="SAM" id="MobiDB-lite"/>
    </source>
</evidence>
<dbReference type="NCBIfam" id="NF003592">
    <property type="entry name" value="PRK05254.1-5"/>
    <property type="match status" value="1"/>
</dbReference>
<accession>A0A0J9X921</accession>
<keyword evidence="4 7" id="KW-0496">Mitochondrion</keyword>
<dbReference type="InterPro" id="IPR005122">
    <property type="entry name" value="Uracil-DNA_glycosylase-like"/>
</dbReference>
<dbReference type="GO" id="GO:0097510">
    <property type="term" value="P:base-excision repair, AP site formation via deaminated base removal"/>
    <property type="evidence" value="ECO:0007669"/>
    <property type="project" value="TreeGrafter"/>
</dbReference>
<dbReference type="NCBIfam" id="NF003589">
    <property type="entry name" value="PRK05254.1-2"/>
    <property type="match status" value="1"/>
</dbReference>
<dbReference type="GO" id="GO:0005634">
    <property type="term" value="C:nucleus"/>
    <property type="evidence" value="ECO:0007669"/>
    <property type="project" value="UniProtKB-SubCell"/>
</dbReference>
<evidence type="ECO:0000313" key="13">
    <source>
        <dbReference type="Proteomes" id="UP000242525"/>
    </source>
</evidence>
<reference evidence="12" key="1">
    <citation type="submission" date="2014-03" db="EMBL/GenBank/DDBJ databases">
        <authorList>
            <person name="Casaregola S."/>
        </authorList>
    </citation>
    <scope>NUCLEOTIDE SEQUENCE [LARGE SCALE GENOMIC DNA]</scope>
    <source>
        <strain evidence="12">CLIB 918</strain>
    </source>
</reference>
<evidence type="ECO:0000256" key="7">
    <source>
        <dbReference type="HAMAP-Rule" id="MF_03166"/>
    </source>
</evidence>
<dbReference type="Proteomes" id="UP000242525">
    <property type="component" value="Unassembled WGS sequence"/>
</dbReference>
<comment type="function">
    <text evidence="7 9">Excises uracil residues from the DNA which can arise as a result of misincorporation of dUMP residues by DNA polymerase or due to deamination of cytosine.</text>
</comment>
<comment type="caution">
    <text evidence="12">The sequence shown here is derived from an EMBL/GenBank/DDBJ whole genome shotgun (WGS) entry which is preliminary data.</text>
</comment>
<dbReference type="InterPro" id="IPR018085">
    <property type="entry name" value="Ura-DNA_Glyclase_AS"/>
</dbReference>
<dbReference type="SMART" id="SM00987">
    <property type="entry name" value="UreE_C"/>
    <property type="match status" value="1"/>
</dbReference>
<evidence type="ECO:0000313" key="12">
    <source>
        <dbReference type="EMBL" id="CDO53297.1"/>
    </source>
</evidence>
<comment type="similarity">
    <text evidence="1 7 9">Belongs to the uracil-DNA glycosylase (UDG) superfamily. UNG family.</text>
</comment>
<evidence type="ECO:0000256" key="9">
    <source>
        <dbReference type="RuleBase" id="RU003780"/>
    </source>
</evidence>
<sequence length="330" mass="37431">MSSKRKLETPVKSKSITAFFKPAEGPASKKRVISTASISKAVIPKFDKTKWIEGLTTEQRQLLDLEINTLHDSWLAVLHQELVKPYFLNLKRFLEQEKKNKQTIFPPEKDIYSWSRLTPLNNVKVVILGQDPYHNFNQAHGLAFSVNPPTPPPPSLKNMYKTLAIDYPDFEIPKTGLLTPWAEQGVLMLNTVLTVRAHNANSHAKKGWEEFTEKALAAVLKARPSGVCFLAWGTPAFKRIEKIRPDPKVHHILKSVHPSPLSASRGFFACQHFKKSNEWLYKTYGPDGVIDWAIQKGNVIAEIAKLKGTSKEEKENMNPVDEEEKKESKE</sequence>
<evidence type="ECO:0000256" key="2">
    <source>
        <dbReference type="ARBA" id="ARBA00022763"/>
    </source>
</evidence>
<comment type="subcellular location">
    <subcellularLocation>
        <location evidence="7">Mitochondrion</location>
    </subcellularLocation>
    <subcellularLocation>
        <location evidence="7">Nucleus</location>
    </subcellularLocation>
</comment>
<dbReference type="NCBIfam" id="NF003588">
    <property type="entry name" value="PRK05254.1-1"/>
    <property type="match status" value="1"/>
</dbReference>
<keyword evidence="2 7" id="KW-0227">DNA damage</keyword>
<evidence type="ECO:0000256" key="5">
    <source>
        <dbReference type="ARBA" id="ARBA00023204"/>
    </source>
</evidence>
<name>A0A0J9X921_GEOCN</name>
<dbReference type="CDD" id="cd10027">
    <property type="entry name" value="UDG-F1-like"/>
    <property type="match status" value="1"/>
</dbReference>
<dbReference type="EMBL" id="CCBN010000004">
    <property type="protein sequence ID" value="CDO53297.1"/>
    <property type="molecule type" value="Genomic_DNA"/>
</dbReference>
<evidence type="ECO:0000256" key="4">
    <source>
        <dbReference type="ARBA" id="ARBA00023128"/>
    </source>
</evidence>
<dbReference type="HAMAP" id="MF_00148">
    <property type="entry name" value="UDG"/>
    <property type="match status" value="1"/>
</dbReference>
<dbReference type="STRING" id="1173061.A0A0J9X921"/>
<evidence type="ECO:0000256" key="8">
    <source>
        <dbReference type="PROSITE-ProRule" id="PRU10072"/>
    </source>
</evidence>